<dbReference type="GO" id="GO:0031347">
    <property type="term" value="P:regulation of defense response"/>
    <property type="evidence" value="ECO:0007669"/>
    <property type="project" value="UniProtKB-UniRule"/>
</dbReference>
<dbReference type="GO" id="GO:0009611">
    <property type="term" value="P:response to wounding"/>
    <property type="evidence" value="ECO:0007669"/>
    <property type="project" value="UniProtKB-UniRule"/>
</dbReference>
<evidence type="ECO:0000256" key="1">
    <source>
        <dbReference type="ARBA" id="ARBA00008614"/>
    </source>
</evidence>
<dbReference type="PROSITE" id="PS51320">
    <property type="entry name" value="TIFY"/>
    <property type="match status" value="1"/>
</dbReference>
<accession>A0AAX6FPF1</accession>
<sequence length="241" mass="25513">MANTSAKSSNFAVTCSLLSNYMKEKGTRSLADLSFSPSLAGKTDTYRPPTTMSFLPGADVSDDKPADRESDISAPMELFPQRAGEGLNVPAADTREPEKSQLTIFYGGKVLVFDDFPSDKASDLMQLAGMKSSTADNLGLAPPAAAAAVAVTATTEASAPTSSLPLLKSQPQNQKPTQVIVSNLPIARKASLHRFLEKRKDRISAKAPYQVKDSPANSAKAVAEGQPWLGLNPSLSSRNTP</sequence>
<dbReference type="Pfam" id="PF06200">
    <property type="entry name" value="tify"/>
    <property type="match status" value="1"/>
</dbReference>
<dbReference type="EMBL" id="JANAVB010027397">
    <property type="protein sequence ID" value="KAJ6818242.1"/>
    <property type="molecule type" value="Genomic_DNA"/>
</dbReference>
<keyword evidence="4" id="KW-0539">Nucleus</keyword>
<reference evidence="7" key="2">
    <citation type="submission" date="2023-04" db="EMBL/GenBank/DDBJ databases">
        <authorList>
            <person name="Bruccoleri R.E."/>
            <person name="Oakeley E.J."/>
            <person name="Faust A.-M."/>
            <person name="Dessus-Babus S."/>
            <person name="Altorfer M."/>
            <person name="Burckhardt D."/>
            <person name="Oertli M."/>
            <person name="Naumann U."/>
            <person name="Petersen F."/>
            <person name="Wong J."/>
        </authorList>
    </citation>
    <scope>NUCLEOTIDE SEQUENCE</scope>
    <source>
        <strain evidence="7">GSM-AAB239-AS_SAM_17_03QT</strain>
        <tissue evidence="7">Leaf</tissue>
    </source>
</reference>
<dbReference type="PANTHER" id="PTHR33077:SF140">
    <property type="entry name" value="PROTEIN TIFY 10B"/>
    <property type="match status" value="1"/>
</dbReference>
<comment type="caution">
    <text evidence="7">The sequence shown here is derived from an EMBL/GenBank/DDBJ whole genome shotgun (WGS) entry which is preliminary data.</text>
</comment>
<dbReference type="InterPro" id="IPR040390">
    <property type="entry name" value="TIFY/JAZ"/>
</dbReference>
<gene>
    <name evidence="7" type="ORF">M6B38_407865</name>
</gene>
<feature type="region of interest" description="Disordered" evidence="5">
    <location>
        <begin position="203"/>
        <end position="241"/>
    </location>
</feature>
<dbReference type="Proteomes" id="UP001140949">
    <property type="component" value="Unassembled WGS sequence"/>
</dbReference>
<keyword evidence="8" id="KW-1185">Reference proteome</keyword>
<feature type="domain" description="Tify" evidence="6">
    <location>
        <begin position="95"/>
        <end position="130"/>
    </location>
</feature>
<evidence type="ECO:0000256" key="2">
    <source>
        <dbReference type="ARBA" id="ARBA00022819"/>
    </source>
</evidence>
<dbReference type="GO" id="GO:0005634">
    <property type="term" value="C:nucleus"/>
    <property type="evidence" value="ECO:0007669"/>
    <property type="project" value="UniProtKB-SubCell"/>
</dbReference>
<feature type="compositionally biased region" description="Basic and acidic residues" evidence="5">
    <location>
        <begin position="61"/>
        <end position="70"/>
    </location>
</feature>
<dbReference type="AlphaFoldDB" id="A0AAX6FPF1"/>
<evidence type="ECO:0000256" key="4">
    <source>
        <dbReference type="RuleBase" id="RU369065"/>
    </source>
</evidence>
<comment type="domain">
    <text evidence="4">The jas domain is required for interaction with COI1.</text>
</comment>
<dbReference type="Pfam" id="PF09425">
    <property type="entry name" value="Jas_motif"/>
    <property type="match status" value="1"/>
</dbReference>
<proteinExistence type="inferred from homology"/>
<feature type="region of interest" description="Disordered" evidence="5">
    <location>
        <begin position="33"/>
        <end position="70"/>
    </location>
</feature>
<dbReference type="PANTHER" id="PTHR33077">
    <property type="entry name" value="PROTEIN TIFY 4A-RELATED-RELATED"/>
    <property type="match status" value="1"/>
</dbReference>
<dbReference type="InterPro" id="IPR018467">
    <property type="entry name" value="CCT_CS"/>
</dbReference>
<evidence type="ECO:0000313" key="7">
    <source>
        <dbReference type="EMBL" id="KAJ6818242.1"/>
    </source>
</evidence>
<keyword evidence="2 4" id="KW-1184">Jasmonic acid signaling pathway</keyword>
<protein>
    <recommendedName>
        <fullName evidence="4">Protein TIFY</fullName>
    </recommendedName>
    <alternativeName>
        <fullName evidence="4">Jasmonate ZIM domain-containing protein</fullName>
    </alternativeName>
</protein>
<dbReference type="InterPro" id="IPR010399">
    <property type="entry name" value="Tify_dom"/>
</dbReference>
<keyword evidence="3" id="KW-0832">Ubl conjugation</keyword>
<comment type="subcellular location">
    <subcellularLocation>
        <location evidence="4">Nucleus</location>
    </subcellularLocation>
</comment>
<organism evidence="7 8">
    <name type="scientific">Iris pallida</name>
    <name type="common">Sweet iris</name>
    <dbReference type="NCBI Taxonomy" id="29817"/>
    <lineage>
        <taxon>Eukaryota</taxon>
        <taxon>Viridiplantae</taxon>
        <taxon>Streptophyta</taxon>
        <taxon>Embryophyta</taxon>
        <taxon>Tracheophyta</taxon>
        <taxon>Spermatophyta</taxon>
        <taxon>Magnoliopsida</taxon>
        <taxon>Liliopsida</taxon>
        <taxon>Asparagales</taxon>
        <taxon>Iridaceae</taxon>
        <taxon>Iridoideae</taxon>
        <taxon>Irideae</taxon>
        <taxon>Iris</taxon>
    </lineage>
</organism>
<dbReference type="GO" id="GO:2000022">
    <property type="term" value="P:regulation of jasmonic acid mediated signaling pathway"/>
    <property type="evidence" value="ECO:0007669"/>
    <property type="project" value="UniProtKB-UniRule"/>
</dbReference>
<evidence type="ECO:0000313" key="8">
    <source>
        <dbReference type="Proteomes" id="UP001140949"/>
    </source>
</evidence>
<evidence type="ECO:0000256" key="5">
    <source>
        <dbReference type="SAM" id="MobiDB-lite"/>
    </source>
</evidence>
<comment type="function">
    <text evidence="4">Repressor of jasmonate responses.</text>
</comment>
<reference evidence="7" key="1">
    <citation type="journal article" date="2023" name="GigaByte">
        <title>Genome assembly of the bearded iris, Iris pallida Lam.</title>
        <authorList>
            <person name="Bruccoleri R.E."/>
            <person name="Oakeley E.J."/>
            <person name="Faust A.M.E."/>
            <person name="Altorfer M."/>
            <person name="Dessus-Babus S."/>
            <person name="Burckhardt D."/>
            <person name="Oertli M."/>
            <person name="Naumann U."/>
            <person name="Petersen F."/>
            <person name="Wong J."/>
        </authorList>
    </citation>
    <scope>NUCLEOTIDE SEQUENCE</scope>
    <source>
        <strain evidence="7">GSM-AAB239-AS_SAM_17_03QT</strain>
    </source>
</reference>
<name>A0AAX6FPF1_IRIPA</name>
<dbReference type="SMART" id="SM00979">
    <property type="entry name" value="TIFY"/>
    <property type="match status" value="1"/>
</dbReference>
<evidence type="ECO:0000256" key="3">
    <source>
        <dbReference type="ARBA" id="ARBA00022843"/>
    </source>
</evidence>
<evidence type="ECO:0000259" key="6">
    <source>
        <dbReference type="PROSITE" id="PS51320"/>
    </source>
</evidence>
<comment type="similarity">
    <text evidence="1 4">Belongs to the TIFY/JAZ family.</text>
</comment>